<dbReference type="EMBL" id="JABEBT010000034">
    <property type="protein sequence ID" value="KAF7636109.1"/>
    <property type="molecule type" value="Genomic_DNA"/>
</dbReference>
<dbReference type="AlphaFoldDB" id="A0A8S9ZSJ6"/>
<evidence type="ECO:0000256" key="1">
    <source>
        <dbReference type="SAM" id="Phobius"/>
    </source>
</evidence>
<feature type="transmembrane region" description="Helical" evidence="1">
    <location>
        <begin position="457"/>
        <end position="477"/>
    </location>
</feature>
<feature type="non-terminal residue" evidence="2">
    <location>
        <position position="520"/>
    </location>
</feature>
<keyword evidence="1" id="KW-0812">Transmembrane</keyword>
<gene>
    <name evidence="2" type="ORF">Mgra_00004554</name>
</gene>
<evidence type="ECO:0000313" key="3">
    <source>
        <dbReference type="Proteomes" id="UP000605970"/>
    </source>
</evidence>
<keyword evidence="1" id="KW-1133">Transmembrane helix</keyword>
<name>A0A8S9ZSJ6_9BILA</name>
<keyword evidence="1" id="KW-0472">Membrane</keyword>
<accession>A0A8S9ZSJ6</accession>
<organism evidence="2 3">
    <name type="scientific">Meloidogyne graminicola</name>
    <dbReference type="NCBI Taxonomy" id="189291"/>
    <lineage>
        <taxon>Eukaryota</taxon>
        <taxon>Metazoa</taxon>
        <taxon>Ecdysozoa</taxon>
        <taxon>Nematoda</taxon>
        <taxon>Chromadorea</taxon>
        <taxon>Rhabditida</taxon>
        <taxon>Tylenchina</taxon>
        <taxon>Tylenchomorpha</taxon>
        <taxon>Tylenchoidea</taxon>
        <taxon>Meloidogynidae</taxon>
        <taxon>Meloidogyninae</taxon>
        <taxon>Meloidogyne</taxon>
    </lineage>
</organism>
<comment type="caution">
    <text evidence="2">The sequence shown here is derived from an EMBL/GenBank/DDBJ whole genome shotgun (WGS) entry which is preliminary data.</text>
</comment>
<dbReference type="OrthoDB" id="5855018at2759"/>
<feature type="transmembrane region" description="Helical" evidence="1">
    <location>
        <begin position="418"/>
        <end position="437"/>
    </location>
</feature>
<keyword evidence="3" id="KW-1185">Reference proteome</keyword>
<sequence length="520" mass="60284">IEQNFDYILVKSNRLEGHPNARIYFYLLYEDPKTRQLIRANSYELISGKNLEITVRGMSEIMLSKNKTWLYMFVKHWKCLFVISFVILQEEDCTNFYPSECAPNNAFAYSPIVREACPCANPDLYFSEYLHSKDMRNCTLLDVLKCGAIQKDLFTRGKKSFTLKILKNFYFLLVESPNACSTTEYTGDYAAYDLTFEMLNISIDEAEIIFLKNSFTLPTIFFEDIAALTNDSIEGIKPLFDLTELKFNKLELCGVNQNSTFTTELSKFGQIFLFYPCPTSISGGNCQRILKNGKNMDENKFLALQKLVINYRQCSLELALTLNSTPANPICIVQFYSHAIENLNFFNKTLLKLRKVGNELLDKMLNKFEFPERECQQKKIEQLKELLNTSVLSLPKNSSILNNAWMESFRKFLMEHNAMRMINDFLTARMALITVYYRGLTYQRIIYKDADVGGVLGLYFGLTIITVYELAVFLTLVDKEPAEIHRPPPNKIFTRRLLYNNDNFLNDEKLLIFNFKFGLA</sequence>
<proteinExistence type="predicted"/>
<dbReference type="Proteomes" id="UP000605970">
    <property type="component" value="Unassembled WGS sequence"/>
</dbReference>
<reference evidence="2" key="1">
    <citation type="journal article" date="2020" name="Ecol. Evol.">
        <title>Genome structure and content of the rice root-knot nematode (Meloidogyne graminicola).</title>
        <authorList>
            <person name="Phan N.T."/>
            <person name="Danchin E.G.J."/>
            <person name="Klopp C."/>
            <person name="Perfus-Barbeoch L."/>
            <person name="Kozlowski D.K."/>
            <person name="Koutsovoulos G.D."/>
            <person name="Lopez-Roques C."/>
            <person name="Bouchez O."/>
            <person name="Zahm M."/>
            <person name="Besnard G."/>
            <person name="Bellafiore S."/>
        </authorList>
    </citation>
    <scope>NUCLEOTIDE SEQUENCE</scope>
    <source>
        <strain evidence="2">VN-18</strain>
    </source>
</reference>
<protein>
    <submittedName>
        <fullName evidence="2">Uncharacterized protein</fullName>
    </submittedName>
</protein>
<feature type="non-terminal residue" evidence="2">
    <location>
        <position position="1"/>
    </location>
</feature>
<evidence type="ECO:0000313" key="2">
    <source>
        <dbReference type="EMBL" id="KAF7636109.1"/>
    </source>
</evidence>